<protein>
    <submittedName>
        <fullName evidence="3">Uncharacterized protein</fullName>
    </submittedName>
</protein>
<feature type="region of interest" description="Disordered" evidence="1">
    <location>
        <begin position="1"/>
        <end position="20"/>
    </location>
</feature>
<accession>A0A7W7HUZ1</accession>
<feature type="compositionally biased region" description="Basic and acidic residues" evidence="1">
    <location>
        <begin position="1"/>
        <end position="10"/>
    </location>
</feature>
<dbReference type="EMBL" id="JACHNH010000001">
    <property type="protein sequence ID" value="MBB4761178.1"/>
    <property type="molecule type" value="Genomic_DNA"/>
</dbReference>
<organism evidence="3 4">
    <name type="scientific">Actinoplanes digitatis</name>
    <dbReference type="NCBI Taxonomy" id="1868"/>
    <lineage>
        <taxon>Bacteria</taxon>
        <taxon>Bacillati</taxon>
        <taxon>Actinomycetota</taxon>
        <taxon>Actinomycetes</taxon>
        <taxon>Micromonosporales</taxon>
        <taxon>Micromonosporaceae</taxon>
        <taxon>Actinoplanes</taxon>
    </lineage>
</organism>
<sequence length="54" mass="6153">MLDTDVRTDPELEPDDDPGRFNRRRVVRVVTILTLGILAVLAIWQDPLYAGFGR</sequence>
<evidence type="ECO:0000313" key="3">
    <source>
        <dbReference type="EMBL" id="MBB4761178.1"/>
    </source>
</evidence>
<keyword evidence="2" id="KW-0812">Transmembrane</keyword>
<keyword evidence="2" id="KW-0472">Membrane</keyword>
<evidence type="ECO:0000256" key="1">
    <source>
        <dbReference type="SAM" id="MobiDB-lite"/>
    </source>
</evidence>
<name>A0A7W7HUZ1_9ACTN</name>
<evidence type="ECO:0000313" key="4">
    <source>
        <dbReference type="Proteomes" id="UP000578112"/>
    </source>
</evidence>
<dbReference type="RefSeq" id="WP_184991426.1">
    <property type="nucleotide sequence ID" value="NZ_BOMK01000013.1"/>
</dbReference>
<comment type="caution">
    <text evidence="3">The sequence shown here is derived from an EMBL/GenBank/DDBJ whole genome shotgun (WGS) entry which is preliminary data.</text>
</comment>
<feature type="transmembrane region" description="Helical" evidence="2">
    <location>
        <begin position="26"/>
        <end position="44"/>
    </location>
</feature>
<gene>
    <name evidence="3" type="ORF">BJ971_001734</name>
</gene>
<proteinExistence type="predicted"/>
<dbReference type="AlphaFoldDB" id="A0A7W7HUZ1"/>
<evidence type="ECO:0000256" key="2">
    <source>
        <dbReference type="SAM" id="Phobius"/>
    </source>
</evidence>
<keyword evidence="4" id="KW-1185">Reference proteome</keyword>
<reference evidence="3 4" key="1">
    <citation type="submission" date="2020-08" db="EMBL/GenBank/DDBJ databases">
        <title>Sequencing the genomes of 1000 actinobacteria strains.</title>
        <authorList>
            <person name="Klenk H.-P."/>
        </authorList>
    </citation>
    <scope>NUCLEOTIDE SEQUENCE [LARGE SCALE GENOMIC DNA]</scope>
    <source>
        <strain evidence="3 4">DSM 43149</strain>
    </source>
</reference>
<keyword evidence="2" id="KW-1133">Transmembrane helix</keyword>
<dbReference type="Proteomes" id="UP000578112">
    <property type="component" value="Unassembled WGS sequence"/>
</dbReference>